<dbReference type="GO" id="GO:0005886">
    <property type="term" value="C:plasma membrane"/>
    <property type="evidence" value="ECO:0007669"/>
    <property type="project" value="TreeGrafter"/>
</dbReference>
<keyword evidence="1" id="KW-1133">Transmembrane helix</keyword>
<dbReference type="Pfam" id="PF02698">
    <property type="entry name" value="DUF218"/>
    <property type="match status" value="1"/>
</dbReference>
<dbReference type="EMBL" id="JACHXK010000004">
    <property type="protein sequence ID" value="MBB3110165.1"/>
    <property type="molecule type" value="Genomic_DNA"/>
</dbReference>
<name>A0A7W5AWN1_9BACL</name>
<keyword evidence="4" id="KW-1185">Reference proteome</keyword>
<organism evidence="3 4">
    <name type="scientific">Paenibacillus phyllosphaerae</name>
    <dbReference type="NCBI Taxonomy" id="274593"/>
    <lineage>
        <taxon>Bacteria</taxon>
        <taxon>Bacillati</taxon>
        <taxon>Bacillota</taxon>
        <taxon>Bacilli</taxon>
        <taxon>Bacillales</taxon>
        <taxon>Paenibacillaceae</taxon>
        <taxon>Paenibacillus</taxon>
    </lineage>
</organism>
<feature type="domain" description="DUF218" evidence="2">
    <location>
        <begin position="43"/>
        <end position="186"/>
    </location>
</feature>
<reference evidence="3 4" key="1">
    <citation type="submission" date="2020-08" db="EMBL/GenBank/DDBJ databases">
        <title>Genomic Encyclopedia of Type Strains, Phase III (KMG-III): the genomes of soil and plant-associated and newly described type strains.</title>
        <authorList>
            <person name="Whitman W."/>
        </authorList>
    </citation>
    <scope>NUCLEOTIDE SEQUENCE [LARGE SCALE GENOMIC DNA]</scope>
    <source>
        <strain evidence="3 4">CECT 5862</strain>
    </source>
</reference>
<evidence type="ECO:0000313" key="4">
    <source>
        <dbReference type="Proteomes" id="UP000570361"/>
    </source>
</evidence>
<proteinExistence type="predicted"/>
<dbReference type="Proteomes" id="UP000570361">
    <property type="component" value="Unassembled WGS sequence"/>
</dbReference>
<dbReference type="InterPro" id="IPR014729">
    <property type="entry name" value="Rossmann-like_a/b/a_fold"/>
</dbReference>
<dbReference type="CDD" id="cd06259">
    <property type="entry name" value="YdcF-like"/>
    <property type="match status" value="1"/>
</dbReference>
<keyword evidence="1" id="KW-0812">Transmembrane</keyword>
<evidence type="ECO:0000259" key="2">
    <source>
        <dbReference type="Pfam" id="PF02698"/>
    </source>
</evidence>
<dbReference type="AlphaFoldDB" id="A0A7W5AWN1"/>
<accession>A0A7W5AWN1</accession>
<dbReference type="Gene3D" id="3.40.50.620">
    <property type="entry name" value="HUPs"/>
    <property type="match status" value="1"/>
</dbReference>
<protein>
    <submittedName>
        <fullName evidence="3">Uncharacterized SAM-binding protein YcdF (DUF218 family)</fullName>
    </submittedName>
</protein>
<evidence type="ECO:0000256" key="1">
    <source>
        <dbReference type="SAM" id="Phobius"/>
    </source>
</evidence>
<evidence type="ECO:0000313" key="3">
    <source>
        <dbReference type="EMBL" id="MBB3110165.1"/>
    </source>
</evidence>
<comment type="caution">
    <text evidence="3">The sequence shown here is derived from an EMBL/GenBank/DDBJ whole genome shotgun (WGS) entry which is preliminary data.</text>
</comment>
<dbReference type="PANTHER" id="PTHR30336">
    <property type="entry name" value="INNER MEMBRANE PROTEIN, PROBABLE PERMEASE"/>
    <property type="match status" value="1"/>
</dbReference>
<dbReference type="RefSeq" id="WP_183599938.1">
    <property type="nucleotide sequence ID" value="NZ_JACHXK010000004.1"/>
</dbReference>
<gene>
    <name evidence="3" type="ORF">FHS18_002232</name>
</gene>
<keyword evidence="1" id="KW-0472">Membrane</keyword>
<sequence length="208" mass="23654">MLLRKRVVIRVLLAVVILMAAYVCYSAYNIWSFSSRNELVKSDAALVLGASAWGDEPSPVLRERINHAIELYKQGVVDKIIFTGGKGNEHQMSEAEVSRNYAIKQQVPADDIYIEESSRITEENMRYAKEIALSHGLSTFLLVSDPLHMKRATEMADDFGLTVHSSPTQTSAYKSIRSKLPFFLRELFFYVGYKVTLPFRYPFMEGVE</sequence>
<dbReference type="PANTHER" id="PTHR30336:SF20">
    <property type="entry name" value="DUF218 DOMAIN-CONTAINING PROTEIN"/>
    <property type="match status" value="1"/>
</dbReference>
<dbReference type="InterPro" id="IPR051599">
    <property type="entry name" value="Cell_Envelope_Assoc"/>
</dbReference>
<dbReference type="InterPro" id="IPR003848">
    <property type="entry name" value="DUF218"/>
</dbReference>
<feature type="transmembrane region" description="Helical" evidence="1">
    <location>
        <begin position="7"/>
        <end position="28"/>
    </location>
</feature>